<dbReference type="KEGG" id="egl:EGR_01633"/>
<protein>
    <submittedName>
        <fullName evidence="1">Uncharacterized protein</fullName>
    </submittedName>
</protein>
<keyword evidence="2" id="KW-1185">Reference proteome</keyword>
<dbReference type="AlphaFoldDB" id="W6USD2"/>
<dbReference type="EMBL" id="APAU02000006">
    <property type="protein sequence ID" value="EUB63551.1"/>
    <property type="molecule type" value="Genomic_DNA"/>
</dbReference>
<evidence type="ECO:0000313" key="2">
    <source>
        <dbReference type="Proteomes" id="UP000019149"/>
    </source>
</evidence>
<comment type="caution">
    <text evidence="1">The sequence shown here is derived from an EMBL/GenBank/DDBJ whole genome shotgun (WGS) entry which is preliminary data.</text>
</comment>
<reference evidence="1 2" key="1">
    <citation type="journal article" date="2013" name="Nat. Genet.">
        <title>The genome of the hydatid tapeworm Echinococcus granulosus.</title>
        <authorList>
            <person name="Zheng H."/>
            <person name="Zhang W."/>
            <person name="Zhang L."/>
            <person name="Zhang Z."/>
            <person name="Li J."/>
            <person name="Lu G."/>
            <person name="Zhu Y."/>
            <person name="Wang Y."/>
            <person name="Huang Y."/>
            <person name="Liu J."/>
            <person name="Kang H."/>
            <person name="Chen J."/>
            <person name="Wang L."/>
            <person name="Chen A."/>
            <person name="Yu S."/>
            <person name="Gao Z."/>
            <person name="Jin L."/>
            <person name="Gu W."/>
            <person name="Wang Z."/>
            <person name="Zhao L."/>
            <person name="Shi B."/>
            <person name="Wen H."/>
            <person name="Lin R."/>
            <person name="Jones M.K."/>
            <person name="Brejova B."/>
            <person name="Vinar T."/>
            <person name="Zhao G."/>
            <person name="McManus D.P."/>
            <person name="Chen Z."/>
            <person name="Zhou Y."/>
            <person name="Wang S."/>
        </authorList>
    </citation>
    <scope>NUCLEOTIDE SEQUENCE [LARGE SCALE GENOMIC DNA]</scope>
</reference>
<dbReference type="GeneID" id="36337348"/>
<proteinExistence type="predicted"/>
<accession>W6USD2</accession>
<dbReference type="RefSeq" id="XP_024354747.1">
    <property type="nucleotide sequence ID" value="XM_024490882.1"/>
</dbReference>
<sequence length="231" mass="27468">MQIITFLNKGYFGCDISTHLRSFLFYYAYNLPEILSSRSVTFYAAETYVDILYKLLHQITHAYRKTHITTYFYFIQGSLLCKHALRCRSIILVCKCTPITCNIGTSVEIPGSSLFSNCSYVIRGSVSNAVFQNIKKNHNLVLRSNHPDLTYAVFVSRFYQIHHFIKQLPLYSADFIIQMWTIPRHLQHFVKYFQFPFYERMKMMAIYRHIHIYWPCFVPKPPTSCYFEYNF</sequence>
<dbReference type="Proteomes" id="UP000019149">
    <property type="component" value="Unassembled WGS sequence"/>
</dbReference>
<gene>
    <name evidence="1" type="ORF">EGR_01633</name>
</gene>
<evidence type="ECO:0000313" key="1">
    <source>
        <dbReference type="EMBL" id="EUB63551.1"/>
    </source>
</evidence>
<organism evidence="1 2">
    <name type="scientific">Echinococcus granulosus</name>
    <name type="common">Hydatid tapeworm</name>
    <dbReference type="NCBI Taxonomy" id="6210"/>
    <lineage>
        <taxon>Eukaryota</taxon>
        <taxon>Metazoa</taxon>
        <taxon>Spiralia</taxon>
        <taxon>Lophotrochozoa</taxon>
        <taxon>Platyhelminthes</taxon>
        <taxon>Cestoda</taxon>
        <taxon>Eucestoda</taxon>
        <taxon>Cyclophyllidea</taxon>
        <taxon>Taeniidae</taxon>
        <taxon>Echinococcus</taxon>
        <taxon>Echinococcus granulosus group</taxon>
    </lineage>
</organism>
<dbReference type="CTD" id="36337348"/>
<name>W6USD2_ECHGR</name>